<accession>A0ABQ9UW25</accession>
<name>A0ABQ9UW25_SAGOE</name>
<evidence type="ECO:0000256" key="11">
    <source>
        <dbReference type="ARBA" id="ARBA00023132"/>
    </source>
</evidence>
<keyword evidence="13" id="KW-0539">Nucleus</keyword>
<keyword evidence="9" id="KW-0653">Protein transport</keyword>
<dbReference type="InterPro" id="IPR037363">
    <property type="entry name" value="Sec13/Seh1_fam"/>
</dbReference>
<reference evidence="16 17" key="1">
    <citation type="submission" date="2023-05" db="EMBL/GenBank/DDBJ databases">
        <title>B98-5 Cell Line De Novo Hybrid Assembly: An Optical Mapping Approach.</title>
        <authorList>
            <person name="Kananen K."/>
            <person name="Auerbach J.A."/>
            <person name="Kautto E."/>
            <person name="Blachly J.S."/>
        </authorList>
    </citation>
    <scope>NUCLEOTIDE SEQUENCE [LARGE SCALE GENOMIC DNA]</scope>
    <source>
        <strain evidence="16">B95-8</strain>
        <tissue evidence="16">Cell line</tissue>
    </source>
</reference>
<dbReference type="PANTHER" id="PTHR11024:SF2">
    <property type="entry name" value="PROTEIN SEC13 HOMOLOG"/>
    <property type="match status" value="1"/>
</dbReference>
<dbReference type="InterPro" id="IPR036322">
    <property type="entry name" value="WD40_repeat_dom_sf"/>
</dbReference>
<evidence type="ECO:0000313" key="17">
    <source>
        <dbReference type="Proteomes" id="UP001266305"/>
    </source>
</evidence>
<dbReference type="PROSITE" id="PS50082">
    <property type="entry name" value="WD_REPEATS_2"/>
    <property type="match status" value="1"/>
</dbReference>
<dbReference type="Gene3D" id="2.130.10.10">
    <property type="entry name" value="YVTN repeat-like/Quinoprotein amine dehydrogenase"/>
    <property type="match status" value="2"/>
</dbReference>
<comment type="similarity">
    <text evidence="3">Belongs to the WD repeat SEC13 family.</text>
</comment>
<keyword evidence="11" id="KW-0906">Nuclear pore complex</keyword>
<evidence type="ECO:0000256" key="8">
    <source>
        <dbReference type="ARBA" id="ARBA00022816"/>
    </source>
</evidence>
<evidence type="ECO:0000256" key="1">
    <source>
        <dbReference type="ARBA" id="ARBA00004567"/>
    </source>
</evidence>
<dbReference type="Proteomes" id="UP001266305">
    <property type="component" value="Unassembled WGS sequence"/>
</dbReference>
<evidence type="ECO:0000256" key="12">
    <source>
        <dbReference type="ARBA" id="ARBA00023228"/>
    </source>
</evidence>
<evidence type="ECO:0000256" key="14">
    <source>
        <dbReference type="ARBA" id="ARBA00045501"/>
    </source>
</evidence>
<keyword evidence="10" id="KW-0811">Translocation</keyword>
<evidence type="ECO:0000256" key="15">
    <source>
        <dbReference type="PROSITE-ProRule" id="PRU00221"/>
    </source>
</evidence>
<proteinExistence type="inferred from homology"/>
<dbReference type="EMBL" id="JASSZA010000009">
    <property type="protein sequence ID" value="KAK2101306.1"/>
    <property type="molecule type" value="Genomic_DNA"/>
</dbReference>
<comment type="caution">
    <text evidence="16">The sequence shown here is derived from an EMBL/GenBank/DDBJ whole genome shotgun (WGS) entry which is preliminary data.</text>
</comment>
<evidence type="ECO:0000256" key="2">
    <source>
        <dbReference type="ARBA" id="ARBA00004656"/>
    </source>
</evidence>
<keyword evidence="5" id="KW-0813">Transport</keyword>
<protein>
    <recommendedName>
        <fullName evidence="4">Protein SEC13 homolog</fullName>
    </recommendedName>
</protein>
<keyword evidence="7" id="KW-0677">Repeat</keyword>
<evidence type="ECO:0000313" key="16">
    <source>
        <dbReference type="EMBL" id="KAK2101306.1"/>
    </source>
</evidence>
<gene>
    <name evidence="16" type="primary">SEC13_3</name>
    <name evidence="16" type="ORF">P7K49_018972</name>
</gene>
<keyword evidence="6 15" id="KW-0853">WD repeat</keyword>
<dbReference type="Pfam" id="PF00400">
    <property type="entry name" value="WD40"/>
    <property type="match status" value="3"/>
</dbReference>
<dbReference type="PANTHER" id="PTHR11024">
    <property type="entry name" value="NUCLEAR PORE COMPLEX PROTEIN SEC13 / SEH1 FAMILY MEMBER"/>
    <property type="match status" value="1"/>
</dbReference>
<organism evidence="16 17">
    <name type="scientific">Saguinus oedipus</name>
    <name type="common">Cotton-top tamarin</name>
    <name type="synonym">Oedipomidas oedipus</name>
    <dbReference type="NCBI Taxonomy" id="9490"/>
    <lineage>
        <taxon>Eukaryota</taxon>
        <taxon>Metazoa</taxon>
        <taxon>Chordata</taxon>
        <taxon>Craniata</taxon>
        <taxon>Vertebrata</taxon>
        <taxon>Euteleostomi</taxon>
        <taxon>Mammalia</taxon>
        <taxon>Eutheria</taxon>
        <taxon>Euarchontoglires</taxon>
        <taxon>Primates</taxon>
        <taxon>Haplorrhini</taxon>
        <taxon>Platyrrhini</taxon>
        <taxon>Cebidae</taxon>
        <taxon>Callitrichinae</taxon>
        <taxon>Saguinus</taxon>
    </lineage>
</organism>
<evidence type="ECO:0000256" key="9">
    <source>
        <dbReference type="ARBA" id="ARBA00022927"/>
    </source>
</evidence>
<comment type="function">
    <text evidence="14">As a component of the GATOR2 complex, functions as an activator of the amino acid-sensing branch of the mTORC1 signaling pathway. The GATOR2 complex indirectly activates mTORC1 through the inhibition of the GATOR1 subcomplex. GATOR2 probably acts as an E3 ubiquitin-protein ligase toward GATOR1. In the presence of abundant amino acids, the GATOR2 complex mediates ubiquitination of the NPRL2 core component of the GATOR1 complex, leading to GATOR1 inactivation. In the absence of amino acids, GATOR2 is inhibited, activating the GATOR1 complex. Within the GATOR2 complex, SEC13 and SEH1L are required to stabilize the complex.</text>
</comment>
<evidence type="ECO:0000256" key="4">
    <source>
        <dbReference type="ARBA" id="ARBA00019195"/>
    </source>
</evidence>
<keyword evidence="12" id="KW-0458">Lysosome</keyword>
<evidence type="ECO:0000256" key="10">
    <source>
        <dbReference type="ARBA" id="ARBA00023010"/>
    </source>
</evidence>
<comment type="subcellular location">
    <subcellularLocation>
        <location evidence="2">Lysosome membrane</location>
    </subcellularLocation>
    <subcellularLocation>
        <location evidence="1">Nucleus</location>
        <location evidence="1">Nuclear pore complex</location>
    </subcellularLocation>
</comment>
<sequence>MVSVINTVDTSHEDMIHDARLDYYGTRLATCSSDRSVKISDVRNGGKTLITDLRGHEGAVWQMAWAHPISSNVLASYSYDRKVIIWREENTPGRREMSTRDMTPQEGQWEVKKINNAHTIGCNAISWVPAVVPGSLIDQPSGQKPNYIKKFASGGCDNLIKLWKEEQKLEAYNVAWTPSICLPTSTITSYSQDGGVFIWTCNDASGNTYYPKLLHKFSDVVWHVRWSITANILAVSGGDNEVTLWKESVDGQWVCISDVNEGQGSKSASEQAVTRQVELGSPTRQLQDCPFLGQPTKQL</sequence>
<dbReference type="InterPro" id="IPR015943">
    <property type="entry name" value="WD40/YVTN_repeat-like_dom_sf"/>
</dbReference>
<dbReference type="SMART" id="SM00320">
    <property type="entry name" value="WD40"/>
    <property type="match status" value="4"/>
</dbReference>
<dbReference type="SUPFAM" id="SSF50978">
    <property type="entry name" value="WD40 repeat-like"/>
    <property type="match status" value="1"/>
</dbReference>
<dbReference type="InterPro" id="IPR001680">
    <property type="entry name" value="WD40_rpt"/>
</dbReference>
<feature type="repeat" description="WD" evidence="15">
    <location>
        <begin position="53"/>
        <end position="86"/>
    </location>
</feature>
<evidence type="ECO:0000256" key="6">
    <source>
        <dbReference type="ARBA" id="ARBA00022574"/>
    </source>
</evidence>
<evidence type="ECO:0000256" key="13">
    <source>
        <dbReference type="ARBA" id="ARBA00023242"/>
    </source>
</evidence>
<evidence type="ECO:0000256" key="3">
    <source>
        <dbReference type="ARBA" id="ARBA00010102"/>
    </source>
</evidence>
<evidence type="ECO:0000256" key="5">
    <source>
        <dbReference type="ARBA" id="ARBA00022448"/>
    </source>
</evidence>
<evidence type="ECO:0000256" key="7">
    <source>
        <dbReference type="ARBA" id="ARBA00022737"/>
    </source>
</evidence>
<keyword evidence="8" id="KW-0509">mRNA transport</keyword>
<keyword evidence="17" id="KW-1185">Reference proteome</keyword>